<feature type="compositionally biased region" description="Basic and acidic residues" evidence="1">
    <location>
        <begin position="47"/>
        <end position="59"/>
    </location>
</feature>
<proteinExistence type="predicted"/>
<accession>A0A4Z2H9G8</accession>
<feature type="compositionally biased region" description="Basic and acidic residues" evidence="1">
    <location>
        <begin position="1"/>
        <end position="12"/>
    </location>
</feature>
<evidence type="ECO:0000313" key="2">
    <source>
        <dbReference type="EMBL" id="TNN62518.1"/>
    </source>
</evidence>
<evidence type="ECO:0000313" key="3">
    <source>
        <dbReference type="Proteomes" id="UP000314294"/>
    </source>
</evidence>
<feature type="region of interest" description="Disordered" evidence="1">
    <location>
        <begin position="1"/>
        <end position="20"/>
    </location>
</feature>
<comment type="caution">
    <text evidence="2">The sequence shown here is derived from an EMBL/GenBank/DDBJ whole genome shotgun (WGS) entry which is preliminary data.</text>
</comment>
<evidence type="ECO:0000256" key="1">
    <source>
        <dbReference type="SAM" id="MobiDB-lite"/>
    </source>
</evidence>
<sequence>MEQREADAEIPRDSQASSVAMWPHVLLRGDLGEKSSLVKLPRPRGQRRGEEPPVGHREPLSNSSSAA</sequence>
<dbReference type="AlphaFoldDB" id="A0A4Z2H9G8"/>
<protein>
    <submittedName>
        <fullName evidence="2">Uncharacterized protein</fullName>
    </submittedName>
</protein>
<feature type="region of interest" description="Disordered" evidence="1">
    <location>
        <begin position="28"/>
        <end position="67"/>
    </location>
</feature>
<reference evidence="2 3" key="1">
    <citation type="submission" date="2019-03" db="EMBL/GenBank/DDBJ databases">
        <title>First draft genome of Liparis tanakae, snailfish: a comprehensive survey of snailfish specific genes.</title>
        <authorList>
            <person name="Kim W."/>
            <person name="Song I."/>
            <person name="Jeong J.-H."/>
            <person name="Kim D."/>
            <person name="Kim S."/>
            <person name="Ryu S."/>
            <person name="Song J.Y."/>
            <person name="Lee S.K."/>
        </authorList>
    </citation>
    <scope>NUCLEOTIDE SEQUENCE [LARGE SCALE GENOMIC DNA]</scope>
    <source>
        <tissue evidence="2">Muscle</tissue>
    </source>
</reference>
<keyword evidence="3" id="KW-1185">Reference proteome</keyword>
<dbReference type="Proteomes" id="UP000314294">
    <property type="component" value="Unassembled WGS sequence"/>
</dbReference>
<name>A0A4Z2H9G8_9TELE</name>
<dbReference type="EMBL" id="SRLO01000291">
    <property type="protein sequence ID" value="TNN62518.1"/>
    <property type="molecule type" value="Genomic_DNA"/>
</dbReference>
<gene>
    <name evidence="2" type="ORF">EYF80_027221</name>
</gene>
<organism evidence="2 3">
    <name type="scientific">Liparis tanakae</name>
    <name type="common">Tanaka's snailfish</name>
    <dbReference type="NCBI Taxonomy" id="230148"/>
    <lineage>
        <taxon>Eukaryota</taxon>
        <taxon>Metazoa</taxon>
        <taxon>Chordata</taxon>
        <taxon>Craniata</taxon>
        <taxon>Vertebrata</taxon>
        <taxon>Euteleostomi</taxon>
        <taxon>Actinopterygii</taxon>
        <taxon>Neopterygii</taxon>
        <taxon>Teleostei</taxon>
        <taxon>Neoteleostei</taxon>
        <taxon>Acanthomorphata</taxon>
        <taxon>Eupercaria</taxon>
        <taxon>Perciformes</taxon>
        <taxon>Cottioidei</taxon>
        <taxon>Cottales</taxon>
        <taxon>Liparidae</taxon>
        <taxon>Liparis</taxon>
    </lineage>
</organism>